<dbReference type="RefSeq" id="WP_073164692.1">
    <property type="nucleotide sequence ID" value="NZ_FQZE01000002.1"/>
</dbReference>
<organism evidence="6 7">
    <name type="scientific">Tangfeifania diversioriginum</name>
    <dbReference type="NCBI Taxonomy" id="1168035"/>
    <lineage>
        <taxon>Bacteria</taxon>
        <taxon>Pseudomonadati</taxon>
        <taxon>Bacteroidota</taxon>
        <taxon>Bacteroidia</taxon>
        <taxon>Marinilabiliales</taxon>
        <taxon>Prolixibacteraceae</taxon>
        <taxon>Tangfeifania</taxon>
    </lineage>
</organism>
<proteinExistence type="predicted"/>
<keyword evidence="2" id="KW-0201">Cytochrome c-type biogenesis</keyword>
<dbReference type="AlphaFoldDB" id="A0A1M6B7X7"/>
<dbReference type="Gene3D" id="3.40.30.10">
    <property type="entry name" value="Glutaredoxin"/>
    <property type="match status" value="1"/>
</dbReference>
<comment type="subcellular location">
    <subcellularLocation>
        <location evidence="1">Cell envelope</location>
    </subcellularLocation>
</comment>
<evidence type="ECO:0000313" key="7">
    <source>
        <dbReference type="Proteomes" id="UP000184050"/>
    </source>
</evidence>
<dbReference type="InterPro" id="IPR013766">
    <property type="entry name" value="Thioredoxin_domain"/>
</dbReference>
<evidence type="ECO:0000256" key="2">
    <source>
        <dbReference type="ARBA" id="ARBA00022748"/>
    </source>
</evidence>
<evidence type="ECO:0000313" key="6">
    <source>
        <dbReference type="EMBL" id="SHI44841.1"/>
    </source>
</evidence>
<keyword evidence="4" id="KW-0676">Redox-active center</keyword>
<dbReference type="InterPro" id="IPR017937">
    <property type="entry name" value="Thioredoxin_CS"/>
</dbReference>
<evidence type="ECO:0000256" key="3">
    <source>
        <dbReference type="ARBA" id="ARBA00023157"/>
    </source>
</evidence>
<dbReference type="InterPro" id="IPR000866">
    <property type="entry name" value="AhpC/TSA"/>
</dbReference>
<dbReference type="GO" id="GO:0016209">
    <property type="term" value="F:antioxidant activity"/>
    <property type="evidence" value="ECO:0007669"/>
    <property type="project" value="InterPro"/>
</dbReference>
<name>A0A1M6B7X7_9BACT</name>
<dbReference type="PANTHER" id="PTHR42852:SF6">
    <property type="entry name" value="THIOL:DISULFIDE INTERCHANGE PROTEIN DSBE"/>
    <property type="match status" value="1"/>
</dbReference>
<dbReference type="Pfam" id="PF00578">
    <property type="entry name" value="AhpC-TSA"/>
    <property type="match status" value="1"/>
</dbReference>
<dbReference type="InterPro" id="IPR025380">
    <property type="entry name" value="DUF4369"/>
</dbReference>
<dbReference type="GO" id="GO:0030313">
    <property type="term" value="C:cell envelope"/>
    <property type="evidence" value="ECO:0007669"/>
    <property type="project" value="UniProtKB-SubCell"/>
</dbReference>
<feature type="domain" description="Thioredoxin" evidence="5">
    <location>
        <begin position="224"/>
        <end position="364"/>
    </location>
</feature>
<dbReference type="PROSITE" id="PS51257">
    <property type="entry name" value="PROKAR_LIPOPROTEIN"/>
    <property type="match status" value="1"/>
</dbReference>
<dbReference type="EMBL" id="FQZE01000002">
    <property type="protein sequence ID" value="SHI44841.1"/>
    <property type="molecule type" value="Genomic_DNA"/>
</dbReference>
<evidence type="ECO:0000256" key="4">
    <source>
        <dbReference type="ARBA" id="ARBA00023284"/>
    </source>
</evidence>
<dbReference type="PANTHER" id="PTHR42852">
    <property type="entry name" value="THIOL:DISULFIDE INTERCHANGE PROTEIN DSBE"/>
    <property type="match status" value="1"/>
</dbReference>
<protein>
    <submittedName>
        <fullName evidence="6">Peroxiredoxin</fullName>
    </submittedName>
</protein>
<dbReference type="GO" id="GO:0016491">
    <property type="term" value="F:oxidoreductase activity"/>
    <property type="evidence" value="ECO:0007669"/>
    <property type="project" value="InterPro"/>
</dbReference>
<dbReference type="InterPro" id="IPR050553">
    <property type="entry name" value="Thioredoxin_ResA/DsbE_sf"/>
</dbReference>
<dbReference type="CDD" id="cd02966">
    <property type="entry name" value="TlpA_like_family"/>
    <property type="match status" value="1"/>
</dbReference>
<keyword evidence="7" id="KW-1185">Reference proteome</keyword>
<dbReference type="SUPFAM" id="SSF52833">
    <property type="entry name" value="Thioredoxin-like"/>
    <property type="match status" value="1"/>
</dbReference>
<dbReference type="InterPro" id="IPR036249">
    <property type="entry name" value="Thioredoxin-like_sf"/>
</dbReference>
<dbReference type="GO" id="GO:0017004">
    <property type="term" value="P:cytochrome complex assembly"/>
    <property type="evidence" value="ECO:0007669"/>
    <property type="project" value="UniProtKB-KW"/>
</dbReference>
<keyword evidence="3" id="KW-1015">Disulfide bond</keyword>
<dbReference type="Proteomes" id="UP000184050">
    <property type="component" value="Unassembled WGS sequence"/>
</dbReference>
<dbReference type="OrthoDB" id="9794348at2"/>
<accession>A0A1M6B7X7</accession>
<dbReference type="PROSITE" id="PS51352">
    <property type="entry name" value="THIOREDOXIN_2"/>
    <property type="match status" value="1"/>
</dbReference>
<reference evidence="6 7" key="1">
    <citation type="submission" date="2016-11" db="EMBL/GenBank/DDBJ databases">
        <authorList>
            <person name="Jaros S."/>
            <person name="Januszkiewicz K."/>
            <person name="Wedrychowicz H."/>
        </authorList>
    </citation>
    <scope>NUCLEOTIDE SEQUENCE [LARGE SCALE GENOMIC DNA]</scope>
    <source>
        <strain evidence="6 7">DSM 27063</strain>
    </source>
</reference>
<dbReference type="STRING" id="1168035.SAMN05444280_102119"/>
<dbReference type="PROSITE" id="PS00194">
    <property type="entry name" value="THIOREDOXIN_1"/>
    <property type="match status" value="1"/>
</dbReference>
<gene>
    <name evidence="6" type="ORF">SAMN05444280_102119</name>
</gene>
<evidence type="ECO:0000256" key="1">
    <source>
        <dbReference type="ARBA" id="ARBA00004196"/>
    </source>
</evidence>
<sequence>MKKLAVFIIAIAFFACSQQKDGFEITVELEGAEGQVLLEKRGESNWVPVDTADIVDGVAVLEGKVEAPEDHYISLLGQRAKTIVFVENADIMVTGKVDSLANVEVTGSATHDEYSSVNQQIQEIGDEYMAIYQQAREAGAQGDTAKAQQLMDEVNELYESTTTLQADFVRSHPGSYASPYFISRVQYGMELDELDELVNSLDPKLETVPAIVALKERIEKLKTVAVGQTAPDFTMNDTEGNPVTFSDVYSQHEYTLLDFWAAWCGPCRQENPNIVSVFNEFKDDGFYVFGVSLDREKEAWLKAIEDDNLTWAHVSDLSYWNNAAAQMYAVNSIPSSLIVDKNGTIVAKNKRGEELGETIRELLN</sequence>
<evidence type="ECO:0000259" key="5">
    <source>
        <dbReference type="PROSITE" id="PS51352"/>
    </source>
</evidence>
<dbReference type="Pfam" id="PF14289">
    <property type="entry name" value="DUF4369"/>
    <property type="match status" value="1"/>
</dbReference>